<gene>
    <name evidence="2" type="ORF">OJF2_46850</name>
</gene>
<accession>A0A5B9W7R1</accession>
<evidence type="ECO:0000313" key="2">
    <source>
        <dbReference type="EMBL" id="QEH36125.1"/>
    </source>
</evidence>
<keyword evidence="3" id="KW-1185">Reference proteome</keyword>
<name>A0A5B9W7R1_9BACT</name>
<proteinExistence type="predicted"/>
<dbReference type="AlphaFoldDB" id="A0A5B9W7R1"/>
<dbReference type="InterPro" id="IPR032557">
    <property type="entry name" value="DUF4935"/>
</dbReference>
<protein>
    <recommendedName>
        <fullName evidence="1">DUF4935 domain-containing protein</fullName>
    </recommendedName>
</protein>
<evidence type="ECO:0000259" key="1">
    <source>
        <dbReference type="Pfam" id="PF16289"/>
    </source>
</evidence>
<evidence type="ECO:0000313" key="3">
    <source>
        <dbReference type="Proteomes" id="UP000324233"/>
    </source>
</evidence>
<reference evidence="2 3" key="1">
    <citation type="submission" date="2019-08" db="EMBL/GenBank/DDBJ databases">
        <title>Deep-cultivation of Planctomycetes and their phenomic and genomic characterization uncovers novel biology.</title>
        <authorList>
            <person name="Wiegand S."/>
            <person name="Jogler M."/>
            <person name="Boedeker C."/>
            <person name="Pinto D."/>
            <person name="Vollmers J."/>
            <person name="Rivas-Marin E."/>
            <person name="Kohn T."/>
            <person name="Peeters S.H."/>
            <person name="Heuer A."/>
            <person name="Rast P."/>
            <person name="Oberbeckmann S."/>
            <person name="Bunk B."/>
            <person name="Jeske O."/>
            <person name="Meyerdierks A."/>
            <person name="Storesund J.E."/>
            <person name="Kallscheuer N."/>
            <person name="Luecker S."/>
            <person name="Lage O.M."/>
            <person name="Pohl T."/>
            <person name="Merkel B.J."/>
            <person name="Hornburger P."/>
            <person name="Mueller R.-W."/>
            <person name="Bruemmer F."/>
            <person name="Labrenz M."/>
            <person name="Spormann A.M."/>
            <person name="Op den Camp H."/>
            <person name="Overmann J."/>
            <person name="Amann R."/>
            <person name="Jetten M.S.M."/>
            <person name="Mascher T."/>
            <person name="Medema M.H."/>
            <person name="Devos D.P."/>
            <person name="Kaster A.-K."/>
            <person name="Ovreas L."/>
            <person name="Rohde M."/>
            <person name="Galperin M.Y."/>
            <person name="Jogler C."/>
        </authorList>
    </citation>
    <scope>NUCLEOTIDE SEQUENCE [LARGE SCALE GENOMIC DNA]</scope>
    <source>
        <strain evidence="2 3">OJF2</strain>
    </source>
</reference>
<dbReference type="KEGG" id="agv:OJF2_46850"/>
<organism evidence="2 3">
    <name type="scientific">Aquisphaera giovannonii</name>
    <dbReference type="NCBI Taxonomy" id="406548"/>
    <lineage>
        <taxon>Bacteria</taxon>
        <taxon>Pseudomonadati</taxon>
        <taxon>Planctomycetota</taxon>
        <taxon>Planctomycetia</taxon>
        <taxon>Isosphaerales</taxon>
        <taxon>Isosphaeraceae</taxon>
        <taxon>Aquisphaera</taxon>
    </lineage>
</organism>
<dbReference type="EMBL" id="CP042997">
    <property type="protein sequence ID" value="QEH36125.1"/>
    <property type="molecule type" value="Genomic_DNA"/>
</dbReference>
<dbReference type="Proteomes" id="UP000324233">
    <property type="component" value="Chromosome"/>
</dbReference>
<sequence>MSPSGSLLYIETNFLMSIATGRDPSAASLLAGRGVAVRLAVPQVCLLEALAVLNDIHRDRNQFENTLAFQVGQLRRDITSRNARALWQLLIQARLHNDKLVEDTDRRLRKAIRVVTRNAQLIPVSRTVIRSAYKHPLISDPTDNLILQCILEHARGESSGNKAFLSGNTNDFSSPEIRGELAKAGIAKYFPDARNALGWIASLPNP</sequence>
<dbReference type="RefSeq" id="WP_168221991.1">
    <property type="nucleotide sequence ID" value="NZ_CP042997.1"/>
</dbReference>
<dbReference type="Pfam" id="PF16289">
    <property type="entry name" value="PIN_12"/>
    <property type="match status" value="1"/>
</dbReference>
<feature type="domain" description="DUF4935" evidence="1">
    <location>
        <begin position="8"/>
        <end position="172"/>
    </location>
</feature>